<reference evidence="1 2" key="1">
    <citation type="journal article" date="2015" name="Nature">
        <title>rRNA introns, odd ribosomes, and small enigmatic genomes across a large radiation of phyla.</title>
        <authorList>
            <person name="Brown C.T."/>
            <person name="Hug L.A."/>
            <person name="Thomas B.C."/>
            <person name="Sharon I."/>
            <person name="Castelle C.J."/>
            <person name="Singh A."/>
            <person name="Wilkins M.J."/>
            <person name="Williams K.H."/>
            <person name="Banfield J.F."/>
        </authorList>
    </citation>
    <scope>NUCLEOTIDE SEQUENCE [LARGE SCALE GENOMIC DNA]</scope>
</reference>
<organism evidence="1 2">
    <name type="scientific">Candidatus Woesebacteria bacterium GW2011_GWB1_39_12</name>
    <dbReference type="NCBI Taxonomy" id="1618574"/>
    <lineage>
        <taxon>Bacteria</taxon>
        <taxon>Candidatus Woeseibacteriota</taxon>
    </lineage>
</organism>
<evidence type="ECO:0000313" key="2">
    <source>
        <dbReference type="Proteomes" id="UP000033881"/>
    </source>
</evidence>
<comment type="caution">
    <text evidence="1">The sequence shown here is derived from an EMBL/GenBank/DDBJ whole genome shotgun (WGS) entry which is preliminary data.</text>
</comment>
<sequence length="150" mass="17765">MTTRDLLINVKHQGINHPARNIWILGDDTFFSLYDQIVTRLGTWHTLTFFHKKDRIEVSKGPVHFDMWLKEHQDEDILVFGDNFNLKCFVPKELLRFALLLGSAQTFSISIKSSEQYLRIRRKIYNITTINPQELLDAFRPDNKVKEWLC</sequence>
<accession>A0A0G0PQY4</accession>
<gene>
    <name evidence="1" type="ORF">UT24_C0011G0018</name>
</gene>
<dbReference type="Proteomes" id="UP000033881">
    <property type="component" value="Unassembled WGS sequence"/>
</dbReference>
<evidence type="ECO:0000313" key="1">
    <source>
        <dbReference type="EMBL" id="KKR00565.1"/>
    </source>
</evidence>
<dbReference type="EMBL" id="LBWB01000011">
    <property type="protein sequence ID" value="KKR00565.1"/>
    <property type="molecule type" value="Genomic_DNA"/>
</dbReference>
<name>A0A0G0PQY4_9BACT</name>
<dbReference type="STRING" id="1618574.UT24_C0011G0018"/>
<dbReference type="AlphaFoldDB" id="A0A0G0PQY4"/>
<proteinExistence type="predicted"/>
<protein>
    <submittedName>
        <fullName evidence="1">Uncharacterized protein</fullName>
    </submittedName>
</protein>